<evidence type="ECO:0000256" key="1">
    <source>
        <dbReference type="SAM" id="Phobius"/>
    </source>
</evidence>
<protein>
    <submittedName>
        <fullName evidence="2">Uncharacterized protein</fullName>
    </submittedName>
</protein>
<keyword evidence="3" id="KW-1185">Reference proteome</keyword>
<comment type="caution">
    <text evidence="2">The sequence shown here is derived from an EMBL/GenBank/DDBJ whole genome shotgun (WGS) entry which is preliminary data.</text>
</comment>
<evidence type="ECO:0000313" key="3">
    <source>
        <dbReference type="Proteomes" id="UP001500736"/>
    </source>
</evidence>
<keyword evidence="1" id="KW-1133">Transmembrane helix</keyword>
<gene>
    <name evidence="2" type="ORF">GCM10009431_09160</name>
</gene>
<dbReference type="RefSeq" id="WP_134198637.1">
    <property type="nucleotide sequence ID" value="NZ_BAAAGF010000001.1"/>
</dbReference>
<sequence>MGFGGSAQSMITILKNNEKMRNKRDKFKKTLGGYDNKRKTEYDFPEATPEVLKEIKERLIKERKQRFIKIAILFTILLSLFIYFIVR</sequence>
<organism evidence="2 3">
    <name type="scientific">Gaetbulibacter jejuensis</name>
    <dbReference type="NCBI Taxonomy" id="584607"/>
    <lineage>
        <taxon>Bacteria</taxon>
        <taxon>Pseudomonadati</taxon>
        <taxon>Bacteroidota</taxon>
        <taxon>Flavobacteriia</taxon>
        <taxon>Flavobacteriales</taxon>
        <taxon>Flavobacteriaceae</taxon>
        <taxon>Gaetbulibacter</taxon>
    </lineage>
</organism>
<proteinExistence type="predicted"/>
<reference evidence="3" key="1">
    <citation type="journal article" date="2019" name="Int. J. Syst. Evol. Microbiol.">
        <title>The Global Catalogue of Microorganisms (GCM) 10K type strain sequencing project: providing services to taxonomists for standard genome sequencing and annotation.</title>
        <authorList>
            <consortium name="The Broad Institute Genomics Platform"/>
            <consortium name="The Broad Institute Genome Sequencing Center for Infectious Disease"/>
            <person name="Wu L."/>
            <person name="Ma J."/>
        </authorList>
    </citation>
    <scope>NUCLEOTIDE SEQUENCE [LARGE SCALE GENOMIC DNA]</scope>
    <source>
        <strain evidence="3">JCM 15976</strain>
    </source>
</reference>
<feature type="transmembrane region" description="Helical" evidence="1">
    <location>
        <begin position="67"/>
        <end position="86"/>
    </location>
</feature>
<keyword evidence="1" id="KW-0812">Transmembrane</keyword>
<dbReference type="EMBL" id="BAAAGF010000001">
    <property type="protein sequence ID" value="GAA0739776.1"/>
    <property type="molecule type" value="Genomic_DNA"/>
</dbReference>
<keyword evidence="1" id="KW-0472">Membrane</keyword>
<accession>A0ABP3US53</accession>
<dbReference type="Proteomes" id="UP001500736">
    <property type="component" value="Unassembled WGS sequence"/>
</dbReference>
<evidence type="ECO:0000313" key="2">
    <source>
        <dbReference type="EMBL" id="GAA0739776.1"/>
    </source>
</evidence>
<name>A0ABP3US53_9FLAO</name>